<dbReference type="EMBL" id="VBOW01000072">
    <property type="protein sequence ID" value="TMQ56942.1"/>
    <property type="molecule type" value="Genomic_DNA"/>
</dbReference>
<accession>A0A538T002</accession>
<feature type="chain" id="PRO_5021955432" evidence="1">
    <location>
        <begin position="28"/>
        <end position="265"/>
    </location>
</feature>
<gene>
    <name evidence="2" type="ORF">E6K76_11875</name>
</gene>
<comment type="caution">
    <text evidence="2">The sequence shown here is derived from an EMBL/GenBank/DDBJ whole genome shotgun (WGS) entry which is preliminary data.</text>
</comment>
<dbReference type="AlphaFoldDB" id="A0A538T002"/>
<protein>
    <submittedName>
        <fullName evidence="2">Uncharacterized protein</fullName>
    </submittedName>
</protein>
<dbReference type="Proteomes" id="UP000316852">
    <property type="component" value="Unassembled WGS sequence"/>
</dbReference>
<reference evidence="2 3" key="1">
    <citation type="journal article" date="2019" name="Nat. Microbiol.">
        <title>Mediterranean grassland soil C-N compound turnover is dependent on rainfall and depth, and is mediated by genomically divergent microorganisms.</title>
        <authorList>
            <person name="Diamond S."/>
            <person name="Andeer P.F."/>
            <person name="Li Z."/>
            <person name="Crits-Christoph A."/>
            <person name="Burstein D."/>
            <person name="Anantharaman K."/>
            <person name="Lane K.R."/>
            <person name="Thomas B.C."/>
            <person name="Pan C."/>
            <person name="Northen T.R."/>
            <person name="Banfield J.F."/>
        </authorList>
    </citation>
    <scope>NUCLEOTIDE SEQUENCE [LARGE SCALE GENOMIC DNA]</scope>
    <source>
        <strain evidence="2">WS_6</strain>
    </source>
</reference>
<organism evidence="2 3">
    <name type="scientific">Eiseniibacteriota bacterium</name>
    <dbReference type="NCBI Taxonomy" id="2212470"/>
    <lineage>
        <taxon>Bacteria</taxon>
        <taxon>Candidatus Eiseniibacteriota</taxon>
    </lineage>
</organism>
<sequence>MFRIACFVRLIFRCSLAVFVLTQTATGAPTGQPVASISTAWAKPQPNSTNYSAEGIDCGPAGENGDSATDLRKNRTDIPGEYHAVTFDAIAKLPYPKAPHSRTDWSGAQLKKIEPYEGVALTVAGYLVGLRVEGAEMTNCGMTDSVDVDWHMWISARPQAPKSDAIVVETTPRVRKDHPKWTPTALKPWINSTQPVRISGWLMMDPQHPDLVGQSRVTIWEIHPILKIEAFRSGAWVDLDAMPSPRFRARRPQMASSPTFHTKAR</sequence>
<evidence type="ECO:0000313" key="2">
    <source>
        <dbReference type="EMBL" id="TMQ56942.1"/>
    </source>
</evidence>
<feature type="signal peptide" evidence="1">
    <location>
        <begin position="1"/>
        <end position="27"/>
    </location>
</feature>
<keyword evidence="1" id="KW-0732">Signal</keyword>
<evidence type="ECO:0000256" key="1">
    <source>
        <dbReference type="SAM" id="SignalP"/>
    </source>
</evidence>
<name>A0A538T002_UNCEI</name>
<proteinExistence type="predicted"/>
<evidence type="ECO:0000313" key="3">
    <source>
        <dbReference type="Proteomes" id="UP000316852"/>
    </source>
</evidence>